<evidence type="ECO:0000259" key="3">
    <source>
        <dbReference type="Pfam" id="PF18821"/>
    </source>
</evidence>
<keyword evidence="5" id="KW-1185">Reference proteome</keyword>
<dbReference type="Pfam" id="PF18790">
    <property type="entry name" value="KfrB"/>
    <property type="match status" value="1"/>
</dbReference>
<name>G2J997_9BURK</name>
<feature type="region of interest" description="Disordered" evidence="1">
    <location>
        <begin position="317"/>
        <end position="345"/>
    </location>
</feature>
<proteinExistence type="predicted"/>
<organism evidence="4 5">
    <name type="scientific">Candidatus Glomeribacter gigasporarum BEG34</name>
    <dbReference type="NCBI Taxonomy" id="1070319"/>
    <lineage>
        <taxon>Bacteria</taxon>
        <taxon>Pseudomonadati</taxon>
        <taxon>Pseudomonadota</taxon>
        <taxon>Betaproteobacteria</taxon>
        <taxon>Burkholderiales</taxon>
        <taxon>Burkholderiaceae</taxon>
        <taxon>Candidatus Glomeribacter</taxon>
    </lineage>
</organism>
<dbReference type="AlphaFoldDB" id="G2J997"/>
<feature type="region of interest" description="Disordered" evidence="1">
    <location>
        <begin position="116"/>
        <end position="168"/>
    </location>
</feature>
<evidence type="ECO:0000256" key="1">
    <source>
        <dbReference type="SAM" id="MobiDB-lite"/>
    </source>
</evidence>
<feature type="domain" description="KfrB" evidence="2">
    <location>
        <begin position="345"/>
        <end position="402"/>
    </location>
</feature>
<dbReference type="EMBL" id="CAFB01000039">
    <property type="protein sequence ID" value="CCD29344.1"/>
    <property type="molecule type" value="Genomic_DNA"/>
</dbReference>
<protein>
    <submittedName>
        <fullName evidence="4">Uncharacterized protein</fullName>
    </submittedName>
</protein>
<dbReference type="Proteomes" id="UP000054051">
    <property type="component" value="Unassembled WGS sequence"/>
</dbReference>
<comment type="caution">
    <text evidence="4">The sequence shown here is derived from an EMBL/GenBank/DDBJ whole genome shotgun (WGS) entry which is preliminary data.</text>
</comment>
<feature type="compositionally biased region" description="Basic and acidic residues" evidence="1">
    <location>
        <begin position="319"/>
        <end position="329"/>
    </location>
</feature>
<feature type="domain" description="Large polyvalent protein-associated" evidence="3">
    <location>
        <begin position="216"/>
        <end position="301"/>
    </location>
</feature>
<evidence type="ECO:0000259" key="2">
    <source>
        <dbReference type="Pfam" id="PF18790"/>
    </source>
</evidence>
<reference evidence="4 5" key="1">
    <citation type="submission" date="2011-08" db="EMBL/GenBank/DDBJ databases">
        <title>The genome of the obligate endobacterium of an arbuscular mycorrhizal fungus reveals an interphylum network of nutritional interactions.</title>
        <authorList>
            <person name="Ghignone S."/>
            <person name="Salvioli A."/>
            <person name="Anca I."/>
            <person name="Lumini E."/>
            <person name="Ortu G."/>
            <person name="Petiti L."/>
            <person name="Cruveiller S."/>
            <person name="Bianciotto V."/>
            <person name="Piffanelli P."/>
            <person name="Lanfranco L."/>
            <person name="Bonfante P."/>
        </authorList>
    </citation>
    <scope>NUCLEOTIDE SEQUENCE [LARGE SCALE GENOMIC DNA]</scope>
    <source>
        <strain evidence="4 5">BEG34</strain>
    </source>
</reference>
<dbReference type="InterPro" id="IPR040677">
    <property type="entry name" value="LPD7"/>
</dbReference>
<dbReference type="STRING" id="1070319.CAGGBEG34_220097"/>
<evidence type="ECO:0000313" key="5">
    <source>
        <dbReference type="Proteomes" id="UP000054051"/>
    </source>
</evidence>
<dbReference type="InterPro" id="IPR040782">
    <property type="entry name" value="KfrB"/>
</dbReference>
<dbReference type="Pfam" id="PF18821">
    <property type="entry name" value="LPD7"/>
    <property type="match status" value="1"/>
</dbReference>
<accession>G2J997</accession>
<feature type="compositionally biased region" description="Polar residues" evidence="1">
    <location>
        <begin position="148"/>
        <end position="168"/>
    </location>
</feature>
<evidence type="ECO:0000313" key="4">
    <source>
        <dbReference type="EMBL" id="CCD29344.1"/>
    </source>
</evidence>
<feature type="compositionally biased region" description="Basic and acidic residues" evidence="1">
    <location>
        <begin position="130"/>
        <end position="146"/>
    </location>
</feature>
<sequence length="413" mass="46422">MTIERGATQTISTSTYSHPAANTDETHLFAALAEYEYRIGQTLKMLYGEYTYLGDHGKEGVRLAFLPNSGPLDQIRRYLNAGHLRAHLERDVPAQKDREAVIAFFMLSEMDSAQFKEKTQNEALPEISEEPLKEAEAKRLNARENEDNTVQPTPDQETKRTNALTGPQENAFVRFSNTDDAPAAQPTIAAAAQHNASQRTKYSPKTLLNGRFIRGEKGEYHRLTEARVALVDETDKIRFIDKQIDTFQAATELAHSKGWHAILVTGTEQFRREAWYRASLTGLKVVGYEATATDLENLAAAQERRAIDQAENTSAYLKSESRADAEQHALKSGGGIQPPNTRNGHYAGKIIYETDHHIVQDIGRRTSVVHDKSRFDADKLKKWMTCGAHLHVQYEKGSATFSTHQERSRARTH</sequence>
<gene>
    <name evidence="4" type="ORF">CAGGBEG34_220097</name>
</gene>